<keyword evidence="3" id="KW-0677">Repeat</keyword>
<evidence type="ECO:0000313" key="8">
    <source>
        <dbReference type="Proteomes" id="UP001233999"/>
    </source>
</evidence>
<dbReference type="GO" id="GO:0000981">
    <property type="term" value="F:DNA-binding transcription factor activity, RNA polymerase II-specific"/>
    <property type="evidence" value="ECO:0007669"/>
    <property type="project" value="TreeGrafter"/>
</dbReference>
<dbReference type="PANTHER" id="PTHR12360:SF1">
    <property type="entry name" value="NF-X1-TYPE ZINC FINGER PROTEIN NFXL1"/>
    <property type="match status" value="1"/>
</dbReference>
<protein>
    <recommendedName>
        <fullName evidence="6">NF-X1-type domain-containing protein</fullName>
    </recommendedName>
</protein>
<proteinExistence type="inferred from homology"/>
<evidence type="ECO:0000256" key="2">
    <source>
        <dbReference type="ARBA" id="ARBA00022723"/>
    </source>
</evidence>
<dbReference type="AlphaFoldDB" id="A0AAD8A3E5"/>
<dbReference type="SMART" id="SM00438">
    <property type="entry name" value="ZnF_NFX"/>
    <property type="match status" value="2"/>
</dbReference>
<evidence type="ECO:0000256" key="5">
    <source>
        <dbReference type="ARBA" id="ARBA00022833"/>
    </source>
</evidence>
<evidence type="ECO:0000256" key="3">
    <source>
        <dbReference type="ARBA" id="ARBA00022737"/>
    </source>
</evidence>
<evidence type="ECO:0000313" key="7">
    <source>
        <dbReference type="EMBL" id="KAJ9591017.1"/>
    </source>
</evidence>
<dbReference type="GO" id="GO:0008270">
    <property type="term" value="F:zinc ion binding"/>
    <property type="evidence" value="ECO:0007669"/>
    <property type="project" value="UniProtKB-KW"/>
</dbReference>
<comment type="similarity">
    <text evidence="1">Belongs to the NFX1 family.</text>
</comment>
<dbReference type="PANTHER" id="PTHR12360">
    <property type="entry name" value="NUCLEAR TRANSCRIPTION FACTOR, X-BOX BINDING 1 NFX1"/>
    <property type="match status" value="1"/>
</dbReference>
<feature type="domain" description="NF-X1-type" evidence="6">
    <location>
        <begin position="34"/>
        <end position="53"/>
    </location>
</feature>
<accession>A0AAD8A3E5</accession>
<evidence type="ECO:0000256" key="1">
    <source>
        <dbReference type="ARBA" id="ARBA00007269"/>
    </source>
</evidence>
<dbReference type="GO" id="GO:0000977">
    <property type="term" value="F:RNA polymerase II transcription regulatory region sequence-specific DNA binding"/>
    <property type="evidence" value="ECO:0007669"/>
    <property type="project" value="TreeGrafter"/>
</dbReference>
<organism evidence="7 8">
    <name type="scientific">Diploptera punctata</name>
    <name type="common">Pacific beetle cockroach</name>
    <dbReference type="NCBI Taxonomy" id="6984"/>
    <lineage>
        <taxon>Eukaryota</taxon>
        <taxon>Metazoa</taxon>
        <taxon>Ecdysozoa</taxon>
        <taxon>Arthropoda</taxon>
        <taxon>Hexapoda</taxon>
        <taxon>Insecta</taxon>
        <taxon>Pterygota</taxon>
        <taxon>Neoptera</taxon>
        <taxon>Polyneoptera</taxon>
        <taxon>Dictyoptera</taxon>
        <taxon>Blattodea</taxon>
        <taxon>Blaberoidea</taxon>
        <taxon>Blaberidae</taxon>
        <taxon>Diplopterinae</taxon>
        <taxon>Diploptera</taxon>
    </lineage>
</organism>
<sequence length="81" mass="8861">MQKYKECLRHPCNRKCCDGNCPPCEKPCGRTLRCGNHKCASVCHRGPCYPCPLTAEVKMALNHAGNLIGVTSGTVLHASKY</sequence>
<dbReference type="CDD" id="cd06008">
    <property type="entry name" value="NF-X1-zinc-finger"/>
    <property type="match status" value="1"/>
</dbReference>
<dbReference type="Proteomes" id="UP001233999">
    <property type="component" value="Unassembled WGS sequence"/>
</dbReference>
<evidence type="ECO:0000259" key="6">
    <source>
        <dbReference type="SMART" id="SM00438"/>
    </source>
</evidence>
<dbReference type="Pfam" id="PF01422">
    <property type="entry name" value="zf-NF-X1"/>
    <property type="match status" value="2"/>
</dbReference>
<reference evidence="7" key="1">
    <citation type="journal article" date="2023" name="IScience">
        <title>Live-bearing cockroach genome reveals convergent evolutionary mechanisms linked to viviparity in insects and beyond.</title>
        <authorList>
            <person name="Fouks B."/>
            <person name="Harrison M.C."/>
            <person name="Mikhailova A.A."/>
            <person name="Marchal E."/>
            <person name="English S."/>
            <person name="Carruthers M."/>
            <person name="Jennings E.C."/>
            <person name="Chiamaka E.L."/>
            <person name="Frigard R.A."/>
            <person name="Pippel M."/>
            <person name="Attardo G.M."/>
            <person name="Benoit J.B."/>
            <person name="Bornberg-Bauer E."/>
            <person name="Tobe S.S."/>
        </authorList>
    </citation>
    <scope>NUCLEOTIDE SEQUENCE</scope>
    <source>
        <strain evidence="7">Stay&amp;Tobe</strain>
    </source>
</reference>
<dbReference type="InterPro" id="IPR034078">
    <property type="entry name" value="NFX1_fam"/>
</dbReference>
<keyword evidence="4" id="KW-0863">Zinc-finger</keyword>
<gene>
    <name evidence="7" type="ORF">L9F63_027773</name>
</gene>
<name>A0AAD8A3E5_DIPPU</name>
<dbReference type="EMBL" id="JASPKZ010004061">
    <property type="protein sequence ID" value="KAJ9591017.1"/>
    <property type="molecule type" value="Genomic_DNA"/>
</dbReference>
<dbReference type="GO" id="GO:0005634">
    <property type="term" value="C:nucleus"/>
    <property type="evidence" value="ECO:0007669"/>
    <property type="project" value="InterPro"/>
</dbReference>
<keyword evidence="2" id="KW-0479">Metal-binding</keyword>
<feature type="domain" description="NF-X1-type" evidence="6">
    <location>
        <begin position="7"/>
        <end position="26"/>
    </location>
</feature>
<feature type="non-terminal residue" evidence="7">
    <location>
        <position position="1"/>
    </location>
</feature>
<keyword evidence="8" id="KW-1185">Reference proteome</keyword>
<reference evidence="7" key="2">
    <citation type="submission" date="2023-05" db="EMBL/GenBank/DDBJ databases">
        <authorList>
            <person name="Fouks B."/>
        </authorList>
    </citation>
    <scope>NUCLEOTIDE SEQUENCE</scope>
    <source>
        <strain evidence="7">Stay&amp;Tobe</strain>
        <tissue evidence="7">Testes</tissue>
    </source>
</reference>
<keyword evidence="5" id="KW-0862">Zinc</keyword>
<evidence type="ECO:0000256" key="4">
    <source>
        <dbReference type="ARBA" id="ARBA00022771"/>
    </source>
</evidence>
<comment type="caution">
    <text evidence="7">The sequence shown here is derived from an EMBL/GenBank/DDBJ whole genome shotgun (WGS) entry which is preliminary data.</text>
</comment>
<dbReference type="InterPro" id="IPR000967">
    <property type="entry name" value="Znf_NFX1"/>
</dbReference>